<keyword evidence="4" id="KW-1185">Reference proteome</keyword>
<dbReference type="GeneID" id="37172027"/>
<dbReference type="Proteomes" id="UP000249497">
    <property type="component" value="Unassembled WGS sequence"/>
</dbReference>
<feature type="compositionally biased region" description="Low complexity" evidence="1">
    <location>
        <begin position="148"/>
        <end position="162"/>
    </location>
</feature>
<dbReference type="EMBL" id="KZ824829">
    <property type="protein sequence ID" value="RAH78288.1"/>
    <property type="molecule type" value="Genomic_DNA"/>
</dbReference>
<feature type="compositionally biased region" description="Acidic residues" evidence="1">
    <location>
        <begin position="90"/>
        <end position="108"/>
    </location>
</feature>
<feature type="region of interest" description="Disordered" evidence="1">
    <location>
        <begin position="148"/>
        <end position="177"/>
    </location>
</feature>
<dbReference type="AlphaFoldDB" id="A0A8T8WR04"/>
<evidence type="ECO:0008006" key="5">
    <source>
        <dbReference type="Google" id="ProtNLM"/>
    </source>
</evidence>
<feature type="chain" id="PRO_5035781349" description="GPI anchored protein" evidence="2">
    <location>
        <begin position="21"/>
        <end position="221"/>
    </location>
</feature>
<feature type="region of interest" description="Disordered" evidence="1">
    <location>
        <begin position="86"/>
        <end position="113"/>
    </location>
</feature>
<feature type="signal peptide" evidence="2">
    <location>
        <begin position="1"/>
        <end position="20"/>
    </location>
</feature>
<keyword evidence="2" id="KW-0732">Signal</keyword>
<reference evidence="3 4" key="1">
    <citation type="submission" date="2018-02" db="EMBL/GenBank/DDBJ databases">
        <title>The genomes of Aspergillus section Nigri reveals drivers in fungal speciation.</title>
        <authorList>
            <consortium name="DOE Joint Genome Institute"/>
            <person name="Vesth T.C."/>
            <person name="Nybo J."/>
            <person name="Theobald S."/>
            <person name="Brandl J."/>
            <person name="Frisvad J.C."/>
            <person name="Nielsen K.F."/>
            <person name="Lyhne E.K."/>
            <person name="Kogle M.E."/>
            <person name="Kuo A."/>
            <person name="Riley R."/>
            <person name="Clum A."/>
            <person name="Nolan M."/>
            <person name="Lipzen A."/>
            <person name="Salamov A."/>
            <person name="Henrissat B."/>
            <person name="Wiebenga A."/>
            <person name="De vries R.P."/>
            <person name="Grigoriev I.V."/>
            <person name="Mortensen U.H."/>
            <person name="Andersen M.R."/>
            <person name="Baker S.E."/>
        </authorList>
    </citation>
    <scope>NUCLEOTIDE SEQUENCE [LARGE SCALE GENOMIC DNA]</scope>
    <source>
        <strain evidence="3 4">CBS 114.51</strain>
    </source>
</reference>
<evidence type="ECO:0000313" key="3">
    <source>
        <dbReference type="EMBL" id="RAH78288.1"/>
    </source>
</evidence>
<dbReference type="OrthoDB" id="4843554at2759"/>
<organism evidence="3 4">
    <name type="scientific">Aspergillus japonicus CBS 114.51</name>
    <dbReference type="NCBI Taxonomy" id="1448312"/>
    <lineage>
        <taxon>Eukaryota</taxon>
        <taxon>Fungi</taxon>
        <taxon>Dikarya</taxon>
        <taxon>Ascomycota</taxon>
        <taxon>Pezizomycotina</taxon>
        <taxon>Eurotiomycetes</taxon>
        <taxon>Eurotiomycetidae</taxon>
        <taxon>Eurotiales</taxon>
        <taxon>Aspergillaceae</taxon>
        <taxon>Aspergillus</taxon>
        <taxon>Aspergillus subgen. Circumdati</taxon>
    </lineage>
</organism>
<evidence type="ECO:0000256" key="1">
    <source>
        <dbReference type="SAM" id="MobiDB-lite"/>
    </source>
</evidence>
<evidence type="ECO:0000313" key="4">
    <source>
        <dbReference type="Proteomes" id="UP000249497"/>
    </source>
</evidence>
<gene>
    <name evidence="3" type="ORF">BO86DRAFT_321222</name>
</gene>
<name>A0A8T8WR04_ASPJA</name>
<dbReference type="RefSeq" id="XP_025524182.1">
    <property type="nucleotide sequence ID" value="XM_025668335.1"/>
</dbReference>
<accession>A0A8T8WR04</accession>
<protein>
    <recommendedName>
        <fullName evidence="5">GPI anchored protein</fullName>
    </recommendedName>
</protein>
<sequence>MRIAQLLALSGLMLATSVTAGGELDRNDVPNGCWEPCGPVVNISHACDAKTDNDRAELQCVCQWDRAATLIPLCEACIGYYRTQQHHDADNDDDDDDDDDNDNDDDNDLHDNGTDAYDILTSCSLSTTTWNPAAATSVLSAVNASATGNATGTGVTGRDSATGSGGSSGATDRADSVTATGAVSAEGARVTDNAAPGVVAAGGRGAASFAAVVGVGVLVLL</sequence>
<proteinExistence type="predicted"/>
<evidence type="ECO:0000256" key="2">
    <source>
        <dbReference type="SAM" id="SignalP"/>
    </source>
</evidence>